<protein>
    <submittedName>
        <fullName evidence="2">N-acetyltransferase</fullName>
    </submittedName>
</protein>
<dbReference type="SUPFAM" id="SSF55729">
    <property type="entry name" value="Acyl-CoA N-acyltransferases (Nat)"/>
    <property type="match status" value="1"/>
</dbReference>
<dbReference type="GO" id="GO:0016747">
    <property type="term" value="F:acyltransferase activity, transferring groups other than amino-acyl groups"/>
    <property type="evidence" value="ECO:0007669"/>
    <property type="project" value="InterPro"/>
</dbReference>
<dbReference type="RefSeq" id="WP_170148283.1">
    <property type="nucleotide sequence ID" value="NZ_BJXL01000041.1"/>
</dbReference>
<dbReference type="Proteomes" id="UP000321197">
    <property type="component" value="Unassembled WGS sequence"/>
</dbReference>
<evidence type="ECO:0000259" key="1">
    <source>
        <dbReference type="PROSITE" id="PS51186"/>
    </source>
</evidence>
<reference evidence="2 3" key="1">
    <citation type="submission" date="2019-07" db="EMBL/GenBank/DDBJ databases">
        <title>Whole genome shotgun sequence of Meiothermus hypogaeus NBRC 106114.</title>
        <authorList>
            <person name="Hosoyama A."/>
            <person name="Uohara A."/>
            <person name="Ohji S."/>
            <person name="Ichikawa N."/>
        </authorList>
    </citation>
    <scope>NUCLEOTIDE SEQUENCE [LARGE SCALE GENOMIC DNA]</scope>
    <source>
        <strain evidence="2 3">NBRC 106114</strain>
    </source>
</reference>
<dbReference type="EMBL" id="BJXL01000041">
    <property type="protein sequence ID" value="GEM83368.1"/>
    <property type="molecule type" value="Genomic_DNA"/>
</dbReference>
<sequence length="178" mass="19526">MEIRPERTDEYALVEQIHRLAFGGEQEARVVALVRQSAFYAPELSLVAVVEGRPVGHILFSEVGLQDEQGVMRKVAVLAPLAVHPGFQNLGAGKHLVEAGLARLEARGAPLVLVRGHAHYYPRFGFVPSGQLGIRPPFTVASQEYMARPLSAYTPEYRGTVRYPAAFAEVGYPVEYGL</sequence>
<feature type="domain" description="N-acetyltransferase" evidence="1">
    <location>
        <begin position="1"/>
        <end position="151"/>
    </location>
</feature>
<dbReference type="PROSITE" id="PS51186">
    <property type="entry name" value="GNAT"/>
    <property type="match status" value="1"/>
</dbReference>
<accession>A0A511R192</accession>
<dbReference type="Pfam" id="PF00583">
    <property type="entry name" value="Acetyltransf_1"/>
    <property type="match status" value="1"/>
</dbReference>
<gene>
    <name evidence="2" type="ORF">MHY01S_15340</name>
</gene>
<dbReference type="Gene3D" id="3.40.630.30">
    <property type="match status" value="1"/>
</dbReference>
<comment type="caution">
    <text evidence="2">The sequence shown here is derived from an EMBL/GenBank/DDBJ whole genome shotgun (WGS) entry which is preliminary data.</text>
</comment>
<name>A0A511R192_9DEIN</name>
<evidence type="ECO:0000313" key="2">
    <source>
        <dbReference type="EMBL" id="GEM83368.1"/>
    </source>
</evidence>
<proteinExistence type="predicted"/>
<organism evidence="2 3">
    <name type="scientific">Meiothermus hypogaeus NBRC 106114</name>
    <dbReference type="NCBI Taxonomy" id="1227553"/>
    <lineage>
        <taxon>Bacteria</taxon>
        <taxon>Thermotogati</taxon>
        <taxon>Deinococcota</taxon>
        <taxon>Deinococci</taxon>
        <taxon>Thermales</taxon>
        <taxon>Thermaceae</taxon>
        <taxon>Meiothermus</taxon>
    </lineage>
</organism>
<evidence type="ECO:0000313" key="3">
    <source>
        <dbReference type="Proteomes" id="UP000321197"/>
    </source>
</evidence>
<dbReference type="CDD" id="cd04301">
    <property type="entry name" value="NAT_SF"/>
    <property type="match status" value="1"/>
</dbReference>
<keyword evidence="2" id="KW-0808">Transferase</keyword>
<dbReference type="AlphaFoldDB" id="A0A511R192"/>
<dbReference type="InterPro" id="IPR000182">
    <property type="entry name" value="GNAT_dom"/>
</dbReference>
<dbReference type="InterPro" id="IPR016181">
    <property type="entry name" value="Acyl_CoA_acyltransferase"/>
</dbReference>